<dbReference type="Pfam" id="PF00092">
    <property type="entry name" value="VWA"/>
    <property type="match status" value="1"/>
</dbReference>
<dbReference type="EMBL" id="VOFY01002739">
    <property type="protein sequence ID" value="KAA8577487.1"/>
    <property type="molecule type" value="Genomic_DNA"/>
</dbReference>
<keyword evidence="4" id="KW-0732">Signal</keyword>
<dbReference type="Gene3D" id="1.20.5.30">
    <property type="match status" value="1"/>
</dbReference>
<dbReference type="InterPro" id="IPR009030">
    <property type="entry name" value="Growth_fac_rcpt_cys_sf"/>
</dbReference>
<gene>
    <name evidence="10" type="ORF">FQN60_005313</name>
</gene>
<dbReference type="FunFam" id="2.10.25.10:FF:000010">
    <property type="entry name" value="Pro-epidermal growth factor"/>
    <property type="match status" value="1"/>
</dbReference>
<dbReference type="Pfam" id="PF07645">
    <property type="entry name" value="EGF_CA"/>
    <property type="match status" value="1"/>
</dbReference>
<dbReference type="FunFam" id="2.10.25.10:FF:000126">
    <property type="entry name" value="Matrilin 3"/>
    <property type="match status" value="2"/>
</dbReference>
<dbReference type="SMART" id="SM00327">
    <property type="entry name" value="VWA"/>
    <property type="match status" value="1"/>
</dbReference>
<dbReference type="Pfam" id="PF10393">
    <property type="entry name" value="Matrilin_ccoil"/>
    <property type="match status" value="1"/>
</dbReference>
<dbReference type="AlphaFoldDB" id="A0A5J5C736"/>
<dbReference type="InterPro" id="IPR001881">
    <property type="entry name" value="EGF-like_Ca-bd_dom"/>
</dbReference>
<dbReference type="GO" id="GO:0005509">
    <property type="term" value="F:calcium ion binding"/>
    <property type="evidence" value="ECO:0007669"/>
    <property type="project" value="InterPro"/>
</dbReference>
<dbReference type="SMART" id="SM00181">
    <property type="entry name" value="EGF"/>
    <property type="match status" value="6"/>
</dbReference>
<evidence type="ECO:0000256" key="4">
    <source>
        <dbReference type="ARBA" id="ARBA00022729"/>
    </source>
</evidence>
<dbReference type="InterPro" id="IPR049883">
    <property type="entry name" value="NOTCH1_EGF-like"/>
</dbReference>
<dbReference type="PROSITE" id="PS01186">
    <property type="entry name" value="EGF_2"/>
    <property type="match status" value="4"/>
</dbReference>
<evidence type="ECO:0000256" key="8">
    <source>
        <dbReference type="ARBA" id="ARBA00023180"/>
    </source>
</evidence>
<keyword evidence="11" id="KW-1185">Reference proteome</keyword>
<dbReference type="SMART" id="SM00179">
    <property type="entry name" value="EGF_CA"/>
    <property type="match status" value="6"/>
</dbReference>
<sequence>MGPKLAWLLKPEIIRSVDAEVDILSSVGMDLCLESDHGCEHICENSPGSFHCLCLPGYTLNQDGKTCAAIDLCAQGKHDCGQICVSSPGYFTCDCNKGYQLNDDEKTCSMIDYCSFGNHSCDHECVSVLNGYHCRCNQGYRLLDDGKTCQAIDLCAEGKHDCEQICISEPGVFTCDCNEGYTLNEDEKTCTPIDLCAEGKHDCEQICISAPGVFTCDCNKGFKLNKDKKTCTNMDMCNTVEHGCEHQCVNTAGSYYCICPEGQLLQEDGKSCGTCKSANIDLVLLIDGSKSVVDSLDVSAHGTRVGLVQYSSRVRTEFPLSMYHTADEIKAAVMKVDYMEKGTMTGLALKHMLENSFSEAEGARPSSRNIPRIGLVFTDGRSQDDITEYAKKAKEAGITMYAVGVGKAVEDELQESQGEIEVKDPCACESLVEFQQATMSSLEQLTQKLSGMTARLEQLENQLLSRK</sequence>
<dbReference type="InterPro" id="IPR036465">
    <property type="entry name" value="vWFA_dom_sf"/>
</dbReference>
<dbReference type="Pfam" id="PF12662">
    <property type="entry name" value="cEGF"/>
    <property type="match status" value="1"/>
</dbReference>
<name>A0A5J5C736_9PERO</name>
<dbReference type="FunFam" id="2.10.25.10:FF:000041">
    <property type="entry name" value="matrilin-2 isoform X1"/>
    <property type="match status" value="1"/>
</dbReference>
<dbReference type="Proteomes" id="UP000327493">
    <property type="component" value="Unassembled WGS sequence"/>
</dbReference>
<evidence type="ECO:0000256" key="2">
    <source>
        <dbReference type="ARBA" id="ARBA00022525"/>
    </source>
</evidence>
<proteinExistence type="predicted"/>
<dbReference type="Pfam" id="PF14670">
    <property type="entry name" value="FXa_inhibition"/>
    <property type="match status" value="4"/>
</dbReference>
<dbReference type="InterPro" id="IPR000152">
    <property type="entry name" value="EGF-type_Asp/Asn_hydroxyl_site"/>
</dbReference>
<dbReference type="PROSITE" id="PS50234">
    <property type="entry name" value="VWFA"/>
    <property type="match status" value="1"/>
</dbReference>
<dbReference type="InterPro" id="IPR000742">
    <property type="entry name" value="EGF"/>
</dbReference>
<dbReference type="FunFam" id="3.40.50.410:FF:000004">
    <property type="entry name" value="collagen alpha-6(VI) chain"/>
    <property type="match status" value="1"/>
</dbReference>
<evidence type="ECO:0000256" key="1">
    <source>
        <dbReference type="ARBA" id="ARBA00004613"/>
    </source>
</evidence>
<accession>A0A5J5C736</accession>
<dbReference type="Gene3D" id="3.40.50.410">
    <property type="entry name" value="von Willebrand factor, type A domain"/>
    <property type="match status" value="1"/>
</dbReference>
<comment type="subcellular location">
    <subcellularLocation>
        <location evidence="1">Secreted</location>
    </subcellularLocation>
</comment>
<dbReference type="SUPFAM" id="SSF57196">
    <property type="entry name" value="EGF/Laminin"/>
    <property type="match status" value="1"/>
</dbReference>
<dbReference type="PRINTS" id="PR00453">
    <property type="entry name" value="VWFADOMAIN"/>
</dbReference>
<dbReference type="InterPro" id="IPR019466">
    <property type="entry name" value="Matrilin_CC_trimer"/>
</dbReference>
<dbReference type="SUPFAM" id="SSF57184">
    <property type="entry name" value="Growth factor receptor domain"/>
    <property type="match status" value="1"/>
</dbReference>
<dbReference type="PANTHER" id="PTHR47333">
    <property type="entry name" value="VON WILLEBRAND FACTOR C AND EGF DOMAIN-CONTAINING PROTEIN"/>
    <property type="match status" value="1"/>
</dbReference>
<feature type="domain" description="VWFA" evidence="9">
    <location>
        <begin position="291"/>
        <end position="449"/>
    </location>
</feature>
<dbReference type="InterPro" id="IPR052080">
    <property type="entry name" value="vWF_C/EGF_Fibrillin"/>
</dbReference>
<reference evidence="10 11" key="1">
    <citation type="submission" date="2019-08" db="EMBL/GenBank/DDBJ databases">
        <title>A chromosome-level genome assembly, high-density linkage maps, and genome scans reveal the genomic architecture of hybrid incompatibilities underlying speciation via character displacement in darters (Percidae: Etheostominae).</title>
        <authorList>
            <person name="Moran R.L."/>
            <person name="Catchen J.M."/>
            <person name="Fuller R.C."/>
        </authorList>
    </citation>
    <scope>NUCLEOTIDE SEQUENCE [LARGE SCALE GENOMIC DNA]</scope>
    <source>
        <strain evidence="10">EspeVRDwgs_2016</strain>
        <tissue evidence="10">Muscle</tissue>
    </source>
</reference>
<dbReference type="Gene3D" id="2.10.25.10">
    <property type="entry name" value="Laminin"/>
    <property type="match status" value="6"/>
</dbReference>
<dbReference type="InterPro" id="IPR036337">
    <property type="entry name" value="Matrilin_CC_sf"/>
</dbReference>
<dbReference type="SUPFAM" id="SSF53300">
    <property type="entry name" value="vWA-like"/>
    <property type="match status" value="1"/>
</dbReference>
<protein>
    <recommendedName>
        <fullName evidence="9">VWFA domain-containing protein</fullName>
    </recommendedName>
</protein>
<dbReference type="InterPro" id="IPR026823">
    <property type="entry name" value="cEGF"/>
</dbReference>
<dbReference type="PROSITE" id="PS00010">
    <property type="entry name" value="ASX_HYDROXYL"/>
    <property type="match status" value="1"/>
</dbReference>
<keyword evidence="3" id="KW-0245">EGF-like domain</keyword>
<keyword evidence="8" id="KW-0325">Glycoprotein</keyword>
<dbReference type="SUPFAM" id="SSF58002">
    <property type="entry name" value="Chicken cartilage matrix protein"/>
    <property type="match status" value="1"/>
</dbReference>
<keyword evidence="5" id="KW-0677">Repeat</keyword>
<evidence type="ECO:0000256" key="6">
    <source>
        <dbReference type="ARBA" id="ARBA00023054"/>
    </source>
</evidence>
<evidence type="ECO:0000256" key="5">
    <source>
        <dbReference type="ARBA" id="ARBA00022737"/>
    </source>
</evidence>
<organism evidence="10 11">
    <name type="scientific">Etheostoma spectabile</name>
    <name type="common">orangethroat darter</name>
    <dbReference type="NCBI Taxonomy" id="54343"/>
    <lineage>
        <taxon>Eukaryota</taxon>
        <taxon>Metazoa</taxon>
        <taxon>Chordata</taxon>
        <taxon>Craniata</taxon>
        <taxon>Vertebrata</taxon>
        <taxon>Euteleostomi</taxon>
        <taxon>Actinopterygii</taxon>
        <taxon>Neopterygii</taxon>
        <taxon>Teleostei</taxon>
        <taxon>Neoteleostei</taxon>
        <taxon>Acanthomorphata</taxon>
        <taxon>Eupercaria</taxon>
        <taxon>Perciformes</taxon>
        <taxon>Percoidei</taxon>
        <taxon>Percidae</taxon>
        <taxon>Etheostomatinae</taxon>
        <taxon>Etheostoma</taxon>
    </lineage>
</organism>
<keyword evidence="6" id="KW-0175">Coiled coil</keyword>
<keyword evidence="7" id="KW-1015">Disulfide bond</keyword>
<evidence type="ECO:0000256" key="7">
    <source>
        <dbReference type="ARBA" id="ARBA00023157"/>
    </source>
</evidence>
<dbReference type="InterPro" id="IPR002035">
    <property type="entry name" value="VWF_A"/>
</dbReference>
<evidence type="ECO:0000256" key="3">
    <source>
        <dbReference type="ARBA" id="ARBA00022536"/>
    </source>
</evidence>
<evidence type="ECO:0000313" key="11">
    <source>
        <dbReference type="Proteomes" id="UP000327493"/>
    </source>
</evidence>
<dbReference type="GO" id="GO:0005576">
    <property type="term" value="C:extracellular region"/>
    <property type="evidence" value="ECO:0007669"/>
    <property type="project" value="UniProtKB-SubCell"/>
</dbReference>
<evidence type="ECO:0000259" key="9">
    <source>
        <dbReference type="PROSITE" id="PS50234"/>
    </source>
</evidence>
<comment type="caution">
    <text evidence="10">The sequence shown here is derived from an EMBL/GenBank/DDBJ whole genome shotgun (WGS) entry which is preliminary data.</text>
</comment>
<evidence type="ECO:0000313" key="10">
    <source>
        <dbReference type="EMBL" id="KAA8577487.1"/>
    </source>
</evidence>
<dbReference type="PANTHER" id="PTHR47333:SF4">
    <property type="entry name" value="EGF-LIKE DOMAIN-CONTAINING PROTEIN"/>
    <property type="match status" value="1"/>
</dbReference>
<dbReference type="SMART" id="SM01279">
    <property type="entry name" value="Matrilin_ccoil"/>
    <property type="match status" value="1"/>
</dbReference>
<dbReference type="FunFam" id="1.20.5.30:FF:000002">
    <property type="entry name" value="matrilin-4 isoform X1"/>
    <property type="match status" value="1"/>
</dbReference>
<keyword evidence="2" id="KW-0964">Secreted</keyword>